<proteinExistence type="predicted"/>
<dbReference type="PROSITE" id="PS51462">
    <property type="entry name" value="NUDIX"/>
    <property type="match status" value="1"/>
</dbReference>
<evidence type="ECO:0000259" key="3">
    <source>
        <dbReference type="PROSITE" id="PS51462"/>
    </source>
</evidence>
<dbReference type="Pfam" id="PF00293">
    <property type="entry name" value="NUDIX"/>
    <property type="match status" value="1"/>
</dbReference>
<dbReference type="EMBL" id="SDPU01000025">
    <property type="protein sequence ID" value="RYU11134.1"/>
    <property type="molecule type" value="Genomic_DNA"/>
</dbReference>
<dbReference type="GO" id="GO:0019693">
    <property type="term" value="P:ribose phosphate metabolic process"/>
    <property type="evidence" value="ECO:0007669"/>
    <property type="project" value="TreeGrafter"/>
</dbReference>
<evidence type="ECO:0000313" key="4">
    <source>
        <dbReference type="EMBL" id="RYU11134.1"/>
    </source>
</evidence>
<dbReference type="Proteomes" id="UP000291189">
    <property type="component" value="Unassembled WGS sequence"/>
</dbReference>
<organism evidence="4 5">
    <name type="scientific">Nocardioides iriomotensis</name>
    <dbReference type="NCBI Taxonomy" id="715784"/>
    <lineage>
        <taxon>Bacteria</taxon>
        <taxon>Bacillati</taxon>
        <taxon>Actinomycetota</taxon>
        <taxon>Actinomycetes</taxon>
        <taxon>Propionibacteriales</taxon>
        <taxon>Nocardioidaceae</taxon>
        <taxon>Nocardioides</taxon>
    </lineage>
</organism>
<dbReference type="PANTHER" id="PTHR11839:SF18">
    <property type="entry name" value="NUDIX HYDROLASE DOMAIN-CONTAINING PROTEIN"/>
    <property type="match status" value="1"/>
</dbReference>
<dbReference type="RefSeq" id="WP_129987952.1">
    <property type="nucleotide sequence ID" value="NZ_SDPU01000025.1"/>
</dbReference>
<dbReference type="GO" id="GO:0005829">
    <property type="term" value="C:cytosol"/>
    <property type="evidence" value="ECO:0007669"/>
    <property type="project" value="TreeGrafter"/>
</dbReference>
<evidence type="ECO:0000313" key="5">
    <source>
        <dbReference type="Proteomes" id="UP000291189"/>
    </source>
</evidence>
<evidence type="ECO:0000256" key="2">
    <source>
        <dbReference type="ARBA" id="ARBA00022801"/>
    </source>
</evidence>
<dbReference type="GO" id="GO:0006753">
    <property type="term" value="P:nucleoside phosphate metabolic process"/>
    <property type="evidence" value="ECO:0007669"/>
    <property type="project" value="TreeGrafter"/>
</dbReference>
<feature type="domain" description="Nudix hydrolase" evidence="3">
    <location>
        <begin position="49"/>
        <end position="184"/>
    </location>
</feature>
<dbReference type="InterPro" id="IPR015797">
    <property type="entry name" value="NUDIX_hydrolase-like_dom_sf"/>
</dbReference>
<keyword evidence="5" id="KW-1185">Reference proteome</keyword>
<comment type="caution">
    <text evidence="4">The sequence shown here is derived from an EMBL/GenBank/DDBJ whole genome shotgun (WGS) entry which is preliminary data.</text>
</comment>
<dbReference type="PANTHER" id="PTHR11839">
    <property type="entry name" value="UDP/ADP-SUGAR PYROPHOSPHATASE"/>
    <property type="match status" value="1"/>
</dbReference>
<keyword evidence="2 4" id="KW-0378">Hydrolase</keyword>
<reference evidence="4 5" key="1">
    <citation type="submission" date="2019-01" db="EMBL/GenBank/DDBJ databases">
        <title>Nocardioides guangzhouensis sp. nov., an actinobacterium isolated from soil.</title>
        <authorList>
            <person name="Fu Y."/>
            <person name="Cai Y."/>
            <person name="Lin Z."/>
            <person name="Chen P."/>
        </authorList>
    </citation>
    <scope>NUCLEOTIDE SEQUENCE [LARGE SCALE GENOMIC DNA]</scope>
    <source>
        <strain evidence="4 5">NBRC 105384</strain>
    </source>
</reference>
<dbReference type="InterPro" id="IPR000086">
    <property type="entry name" value="NUDIX_hydrolase_dom"/>
</dbReference>
<accession>A0A4Q5IYJ4</accession>
<dbReference type="SUPFAM" id="SSF55811">
    <property type="entry name" value="Nudix"/>
    <property type="match status" value="1"/>
</dbReference>
<evidence type="ECO:0000256" key="1">
    <source>
        <dbReference type="ARBA" id="ARBA00001946"/>
    </source>
</evidence>
<sequence>MSETLGDPEEHWPVHATETVWDGGAPFSVRKDTISAPADPEETFGRVVLEHPGAVVVLAVDDRERVLVLHQYRHPVGRRMLELPAGLLDEPGEDPEEAARRELREEGLLEADHWEHLLSTYTSPGITSERIEIFAATGLRAAPDRGGFTPAHEEADMTSSWVPLDDLLAAFLERRITNGPTGHALMAWALRRGR</sequence>
<comment type="cofactor">
    <cofactor evidence="1">
        <name>Mg(2+)</name>
        <dbReference type="ChEBI" id="CHEBI:18420"/>
    </cofactor>
</comment>
<protein>
    <submittedName>
        <fullName evidence="4">NUDIX hydrolase</fullName>
    </submittedName>
</protein>
<dbReference type="OrthoDB" id="9806150at2"/>
<dbReference type="Gene3D" id="3.90.79.10">
    <property type="entry name" value="Nucleoside Triphosphate Pyrophosphohydrolase"/>
    <property type="match status" value="1"/>
</dbReference>
<dbReference type="GO" id="GO:0016787">
    <property type="term" value="F:hydrolase activity"/>
    <property type="evidence" value="ECO:0007669"/>
    <property type="project" value="UniProtKB-KW"/>
</dbReference>
<dbReference type="AlphaFoldDB" id="A0A4Q5IYJ4"/>
<name>A0A4Q5IYJ4_9ACTN</name>
<gene>
    <name evidence="4" type="ORF">ETU37_13915</name>
</gene>